<evidence type="ECO:0000256" key="1">
    <source>
        <dbReference type="ARBA" id="ARBA00022723"/>
    </source>
</evidence>
<organism evidence="6 7">
    <name type="scientific">Enterococcus raffinosus</name>
    <dbReference type="NCBI Taxonomy" id="71452"/>
    <lineage>
        <taxon>Bacteria</taxon>
        <taxon>Bacillati</taxon>
        <taxon>Bacillota</taxon>
        <taxon>Bacilli</taxon>
        <taxon>Lactobacillales</taxon>
        <taxon>Enterococcaceae</taxon>
        <taxon>Enterococcus</taxon>
    </lineage>
</organism>
<dbReference type="InterPro" id="IPR032466">
    <property type="entry name" value="Metal_Hydrolase"/>
</dbReference>
<dbReference type="RefSeq" id="WP_080441793.1">
    <property type="nucleotide sequence ID" value="NZ_JARPXL010000050.1"/>
</dbReference>
<feature type="binding site" description="via carbamate group" evidence="4">
    <location>
        <position position="132"/>
    </location>
    <ligand>
        <name>Zn(2+)</name>
        <dbReference type="ChEBI" id="CHEBI:29105"/>
        <label>2</label>
    </ligand>
</feature>
<feature type="modified residue" description="N6-carboxylysine" evidence="3 5">
    <location>
        <position position="132"/>
    </location>
</feature>
<dbReference type="PANTHER" id="PTHR10819">
    <property type="entry name" value="PHOSPHOTRIESTERASE-RELATED"/>
    <property type="match status" value="1"/>
</dbReference>
<dbReference type="Gene3D" id="3.20.20.140">
    <property type="entry name" value="Metal-dependent hydrolases"/>
    <property type="match status" value="1"/>
</dbReference>
<dbReference type="PIRSF" id="PIRSF016839">
    <property type="entry name" value="PhP"/>
    <property type="match status" value="1"/>
</dbReference>
<keyword evidence="1 4" id="KW-0479">Metal-binding</keyword>
<accession>A0AAW8TG86</accession>
<dbReference type="PROSITE" id="PS51347">
    <property type="entry name" value="PHOSPHOTRIESTERASE_2"/>
    <property type="match status" value="1"/>
</dbReference>
<dbReference type="EMBL" id="JARPXL010000050">
    <property type="protein sequence ID" value="MDT2546830.1"/>
    <property type="molecule type" value="Genomic_DNA"/>
</dbReference>
<sequence length="300" mass="33222">MINTVTGPIEAESLGTTFIHEHLYVIPNELRKYEDYTLDDIYHSIAEVMAFKQAGGKTIVDLTPINYGRNPLALKMISEATGVNVAFVTGFHKEEFQPKWLTTLNDDEIFELLYSEITHGVTSQNLLPGAMKVGTSKNEVTLAEQRILAIAGQVQKKTGIPIITHCDGGTMGLEQINCLTKNGAKASNICLSHVDLTKDFHYLAQICETGASICMDHIGRELANHDADRVQLIKRLVDAGYENQICLSGDMGRKKYLPTYGGTPGLTYILTSLKEELLKVMSEPTFNKMIEMNPINILSK</sequence>
<dbReference type="GO" id="GO:0008270">
    <property type="term" value="F:zinc ion binding"/>
    <property type="evidence" value="ECO:0007669"/>
    <property type="project" value="InterPro"/>
</dbReference>
<name>A0AAW8TG86_9ENTE</name>
<protein>
    <submittedName>
        <fullName evidence="6">Aryldialkylphosphatase</fullName>
    </submittedName>
</protein>
<dbReference type="InterPro" id="IPR001559">
    <property type="entry name" value="Phosphotriesterase"/>
</dbReference>
<evidence type="ECO:0000256" key="2">
    <source>
        <dbReference type="ARBA" id="ARBA00022801"/>
    </source>
</evidence>
<dbReference type="PANTHER" id="PTHR10819:SF3">
    <property type="entry name" value="PHOSPHOTRIESTERASE-RELATED PROTEIN"/>
    <property type="match status" value="1"/>
</dbReference>
<evidence type="ECO:0000256" key="4">
    <source>
        <dbReference type="PIRSR" id="PIRSR601559-51"/>
    </source>
</evidence>
<dbReference type="Proteomes" id="UP001254770">
    <property type="component" value="Unassembled WGS sequence"/>
</dbReference>
<feature type="binding site" evidence="4">
    <location>
        <position position="250"/>
    </location>
    <ligand>
        <name>Zn(2+)</name>
        <dbReference type="ChEBI" id="CHEBI:29105"/>
        <label>1</label>
    </ligand>
</feature>
<dbReference type="SUPFAM" id="SSF51556">
    <property type="entry name" value="Metallo-dependent hydrolases"/>
    <property type="match status" value="1"/>
</dbReference>
<feature type="binding site" description="via carbamate group" evidence="4">
    <location>
        <position position="132"/>
    </location>
    <ligand>
        <name>Zn(2+)</name>
        <dbReference type="ChEBI" id="CHEBI:29105"/>
        <label>1</label>
    </ligand>
</feature>
<gene>
    <name evidence="6" type="ORF">P7D69_21095</name>
</gene>
<dbReference type="GO" id="GO:0016787">
    <property type="term" value="F:hydrolase activity"/>
    <property type="evidence" value="ECO:0007669"/>
    <property type="project" value="UniProtKB-KW"/>
</dbReference>
<feature type="binding site" evidence="4">
    <location>
        <position position="22"/>
    </location>
    <ligand>
        <name>Zn(2+)</name>
        <dbReference type="ChEBI" id="CHEBI:29105"/>
        <label>1</label>
    </ligand>
</feature>
<keyword evidence="2" id="KW-0378">Hydrolase</keyword>
<dbReference type="Pfam" id="PF02126">
    <property type="entry name" value="PTE"/>
    <property type="match status" value="1"/>
</dbReference>
<evidence type="ECO:0000256" key="5">
    <source>
        <dbReference type="PROSITE-ProRule" id="PRU00679"/>
    </source>
</evidence>
<comment type="cofactor">
    <cofactor evidence="4">
        <name>a divalent metal cation</name>
        <dbReference type="ChEBI" id="CHEBI:60240"/>
    </cofactor>
    <text evidence="4">Binds 2 divalent metal cations per subunit.</text>
</comment>
<comment type="similarity">
    <text evidence="5">Belongs to the metallo-dependent hydrolases superfamily. Phosphotriesterase family.</text>
</comment>
<evidence type="ECO:0000313" key="7">
    <source>
        <dbReference type="Proteomes" id="UP001254770"/>
    </source>
</evidence>
<comment type="caution">
    <text evidence="6">The sequence shown here is derived from an EMBL/GenBank/DDBJ whole genome shotgun (WGS) entry which is preliminary data.</text>
</comment>
<feature type="binding site" evidence="4">
    <location>
        <position position="193"/>
    </location>
    <ligand>
        <name>Zn(2+)</name>
        <dbReference type="ChEBI" id="CHEBI:29105"/>
        <label>2</label>
    </ligand>
</feature>
<evidence type="ECO:0000256" key="3">
    <source>
        <dbReference type="PIRSR" id="PIRSR601559-50"/>
    </source>
</evidence>
<reference evidence="6" key="1">
    <citation type="submission" date="2023-03" db="EMBL/GenBank/DDBJ databases">
        <authorList>
            <person name="Shen W."/>
            <person name="Cai J."/>
        </authorList>
    </citation>
    <scope>NUCLEOTIDE SEQUENCE</scope>
    <source>
        <strain evidence="6">Y15</strain>
    </source>
</reference>
<evidence type="ECO:0000313" key="6">
    <source>
        <dbReference type="EMBL" id="MDT2546830.1"/>
    </source>
</evidence>
<feature type="binding site" evidence="4">
    <location>
        <position position="20"/>
    </location>
    <ligand>
        <name>Zn(2+)</name>
        <dbReference type="ChEBI" id="CHEBI:29105"/>
        <label>1</label>
    </ligand>
</feature>
<feature type="binding site" evidence="4">
    <location>
        <position position="165"/>
    </location>
    <ligand>
        <name>Zn(2+)</name>
        <dbReference type="ChEBI" id="CHEBI:29105"/>
        <label>2</label>
    </ligand>
</feature>
<proteinExistence type="inferred from homology"/>
<dbReference type="AlphaFoldDB" id="A0AAW8TG86"/>